<accession>A0ABQ5E0S4</accession>
<name>A0ABQ5E0S4_9ASTR</name>
<organism evidence="1 2">
    <name type="scientific">Tanacetum coccineum</name>
    <dbReference type="NCBI Taxonomy" id="301880"/>
    <lineage>
        <taxon>Eukaryota</taxon>
        <taxon>Viridiplantae</taxon>
        <taxon>Streptophyta</taxon>
        <taxon>Embryophyta</taxon>
        <taxon>Tracheophyta</taxon>
        <taxon>Spermatophyta</taxon>
        <taxon>Magnoliopsida</taxon>
        <taxon>eudicotyledons</taxon>
        <taxon>Gunneridae</taxon>
        <taxon>Pentapetalae</taxon>
        <taxon>asterids</taxon>
        <taxon>campanulids</taxon>
        <taxon>Asterales</taxon>
        <taxon>Asteraceae</taxon>
        <taxon>Asteroideae</taxon>
        <taxon>Anthemideae</taxon>
        <taxon>Anthemidinae</taxon>
        <taxon>Tanacetum</taxon>
    </lineage>
</organism>
<evidence type="ECO:0000313" key="1">
    <source>
        <dbReference type="EMBL" id="GJT45030.1"/>
    </source>
</evidence>
<evidence type="ECO:0000313" key="2">
    <source>
        <dbReference type="Proteomes" id="UP001151760"/>
    </source>
</evidence>
<protein>
    <submittedName>
        <fullName evidence="1">Uncharacterized protein</fullName>
    </submittedName>
</protein>
<gene>
    <name evidence="1" type="ORF">Tco_0953745</name>
</gene>
<reference evidence="1" key="1">
    <citation type="journal article" date="2022" name="Int. J. Mol. Sci.">
        <title>Draft Genome of Tanacetum Coccineum: Genomic Comparison of Closely Related Tanacetum-Family Plants.</title>
        <authorList>
            <person name="Yamashiro T."/>
            <person name="Shiraishi A."/>
            <person name="Nakayama K."/>
            <person name="Satake H."/>
        </authorList>
    </citation>
    <scope>NUCLEOTIDE SEQUENCE</scope>
</reference>
<dbReference type="EMBL" id="BQNB010015865">
    <property type="protein sequence ID" value="GJT45030.1"/>
    <property type="molecule type" value="Genomic_DNA"/>
</dbReference>
<keyword evidence="2" id="KW-1185">Reference proteome</keyword>
<comment type="caution">
    <text evidence="1">The sequence shown here is derived from an EMBL/GenBank/DDBJ whole genome shotgun (WGS) entry which is preliminary data.</text>
</comment>
<sequence length="154" mass="17586">MHTHQPITVLVGTSSSFSLNDGQIPGMSVVFQEKASLCFLRMDTSLLLFCAESLDDMITGRKDGSFQRITVFQIIMKGFKFKIHLEFSSAVIAMNSSNSEKISFSRRVPLMEWRILLPSSRRASKSSSNISRFHRIHFTWYQRLSKSVSCRVDI</sequence>
<dbReference type="Proteomes" id="UP001151760">
    <property type="component" value="Unassembled WGS sequence"/>
</dbReference>
<reference evidence="1" key="2">
    <citation type="submission" date="2022-01" db="EMBL/GenBank/DDBJ databases">
        <authorList>
            <person name="Yamashiro T."/>
            <person name="Shiraishi A."/>
            <person name="Satake H."/>
            <person name="Nakayama K."/>
        </authorList>
    </citation>
    <scope>NUCLEOTIDE SEQUENCE</scope>
</reference>
<proteinExistence type="predicted"/>